<gene>
    <name evidence="3" type="ORF">CEPIT_LOCUS15371</name>
</gene>
<feature type="domain" description="F-box" evidence="2">
    <location>
        <begin position="12"/>
        <end position="45"/>
    </location>
</feature>
<evidence type="ECO:0000313" key="4">
    <source>
        <dbReference type="Proteomes" id="UP001152523"/>
    </source>
</evidence>
<feature type="domain" description="F-box associated beta-propeller type 1" evidence="1">
    <location>
        <begin position="107"/>
        <end position="390"/>
    </location>
</feature>
<dbReference type="InterPro" id="IPR006527">
    <property type="entry name" value="F-box-assoc_dom_typ1"/>
</dbReference>
<sequence length="399" mass="46064">MDDAFGKDPLQMLPREVSRHIFSLLPVKCLFRCMSVKKEWQAFVNEIKNARAGKQQLLVISSRQDNSDKERFIVRSINPDLSLQWVSSSLFVLDGQDFRFFDGFRPRILGSCNGLVLVAAGKKILLWNPLTRWFRVVFDLKKTKDCLVRDCFYVPGSICYDASIKDYKVVLLLDLITPCRRGHLNRYVSFACLKSNVLKDLGHPREMDSATRGVNFRNTFHWSVCHDVKHSVRNIAGHRSNRCYCNIRYRNNKIAYFDSMNETFKILPSPKPCHCEEDDWIVGMGIVNDCFCMARLDSKTETIQVLGMKKYGNGESWFRAFEVSLSKFGCDGDGLYAFTFFSLEKNEKVFMKYNGTRTLVYDPAKEEVFTVDNLFPDSETNHGMCFYAQSFASPYDQLS</sequence>
<comment type="caution">
    <text evidence="3">The sequence shown here is derived from an EMBL/GenBank/DDBJ whole genome shotgun (WGS) entry which is preliminary data.</text>
</comment>
<evidence type="ECO:0000313" key="3">
    <source>
        <dbReference type="EMBL" id="CAH9100640.1"/>
    </source>
</evidence>
<dbReference type="Pfam" id="PF12937">
    <property type="entry name" value="F-box-like"/>
    <property type="match status" value="1"/>
</dbReference>
<organism evidence="3 4">
    <name type="scientific">Cuscuta epithymum</name>
    <dbReference type="NCBI Taxonomy" id="186058"/>
    <lineage>
        <taxon>Eukaryota</taxon>
        <taxon>Viridiplantae</taxon>
        <taxon>Streptophyta</taxon>
        <taxon>Embryophyta</taxon>
        <taxon>Tracheophyta</taxon>
        <taxon>Spermatophyta</taxon>
        <taxon>Magnoliopsida</taxon>
        <taxon>eudicotyledons</taxon>
        <taxon>Gunneridae</taxon>
        <taxon>Pentapetalae</taxon>
        <taxon>asterids</taxon>
        <taxon>lamiids</taxon>
        <taxon>Solanales</taxon>
        <taxon>Convolvulaceae</taxon>
        <taxon>Cuscuteae</taxon>
        <taxon>Cuscuta</taxon>
        <taxon>Cuscuta subgen. Cuscuta</taxon>
    </lineage>
</organism>
<dbReference type="Pfam" id="PF07734">
    <property type="entry name" value="FBA_1"/>
    <property type="match status" value="1"/>
</dbReference>
<dbReference type="Proteomes" id="UP001152523">
    <property type="component" value="Unassembled WGS sequence"/>
</dbReference>
<reference evidence="3" key="1">
    <citation type="submission" date="2022-07" db="EMBL/GenBank/DDBJ databases">
        <authorList>
            <person name="Macas J."/>
            <person name="Novak P."/>
            <person name="Neumann P."/>
        </authorList>
    </citation>
    <scope>NUCLEOTIDE SEQUENCE</scope>
</reference>
<evidence type="ECO:0000259" key="1">
    <source>
        <dbReference type="Pfam" id="PF07734"/>
    </source>
</evidence>
<dbReference type="EMBL" id="CAMAPF010000108">
    <property type="protein sequence ID" value="CAH9100640.1"/>
    <property type="molecule type" value="Genomic_DNA"/>
</dbReference>
<keyword evidence="4" id="KW-1185">Reference proteome</keyword>
<proteinExistence type="predicted"/>
<dbReference type="AlphaFoldDB" id="A0AAV0DIF2"/>
<dbReference type="InterPro" id="IPR001810">
    <property type="entry name" value="F-box_dom"/>
</dbReference>
<dbReference type="InterPro" id="IPR050796">
    <property type="entry name" value="SCF_F-box_component"/>
</dbReference>
<dbReference type="InterPro" id="IPR036047">
    <property type="entry name" value="F-box-like_dom_sf"/>
</dbReference>
<evidence type="ECO:0000259" key="2">
    <source>
        <dbReference type="Pfam" id="PF12937"/>
    </source>
</evidence>
<name>A0AAV0DIF2_9ASTE</name>
<dbReference type="PANTHER" id="PTHR31672:SF13">
    <property type="entry name" value="F-BOX PROTEIN CPR30-LIKE"/>
    <property type="match status" value="1"/>
</dbReference>
<accession>A0AAV0DIF2</accession>
<evidence type="ECO:0008006" key="5">
    <source>
        <dbReference type="Google" id="ProtNLM"/>
    </source>
</evidence>
<dbReference type="SUPFAM" id="SSF81383">
    <property type="entry name" value="F-box domain"/>
    <property type="match status" value="1"/>
</dbReference>
<dbReference type="PANTHER" id="PTHR31672">
    <property type="entry name" value="BNACNNG10540D PROTEIN"/>
    <property type="match status" value="1"/>
</dbReference>
<protein>
    <recommendedName>
        <fullName evidence="5">F-box domain-containing protein</fullName>
    </recommendedName>
</protein>
<dbReference type="Gene3D" id="1.20.1280.50">
    <property type="match status" value="1"/>
</dbReference>